<dbReference type="EMBL" id="CDSF01000126">
    <property type="protein sequence ID" value="CEP02391.1"/>
    <property type="molecule type" value="Genomic_DNA"/>
</dbReference>
<reference evidence="2 4" key="1">
    <citation type="submission" date="2015-02" db="EMBL/GenBank/DDBJ databases">
        <authorList>
            <person name="Chooi Y.-H."/>
        </authorList>
    </citation>
    <scope>NUCLEOTIDE SEQUENCE [LARGE SCALE GENOMIC DNA]</scope>
    <source>
        <strain evidence="2">E3</strain>
    </source>
</reference>
<keyword evidence="3" id="KW-0496">Mitochondrion</keyword>
<dbReference type="Proteomes" id="UP000039324">
    <property type="component" value="Unassembled WGS sequence"/>
</dbReference>
<feature type="transmembrane region" description="Helical" evidence="1">
    <location>
        <begin position="134"/>
        <end position="150"/>
    </location>
</feature>
<dbReference type="EMBL" id="OVEO01000004">
    <property type="protein sequence ID" value="SPQ95762.1"/>
    <property type="molecule type" value="Genomic_DNA"/>
</dbReference>
<keyword evidence="1" id="KW-0812">Transmembrane</keyword>
<feature type="transmembrane region" description="Helical" evidence="1">
    <location>
        <begin position="37"/>
        <end position="59"/>
    </location>
</feature>
<dbReference type="AlphaFoldDB" id="A0A0G4J518"/>
<feature type="transmembrane region" description="Helical" evidence="1">
    <location>
        <begin position="107"/>
        <end position="128"/>
    </location>
</feature>
<geneLocation type="mitochondrion" evidence="3"/>
<feature type="transmembrane region" description="Helical" evidence="1">
    <location>
        <begin position="171"/>
        <end position="201"/>
    </location>
</feature>
<evidence type="ECO:0000313" key="2">
    <source>
        <dbReference type="EMBL" id="CEP02391.1"/>
    </source>
</evidence>
<organism evidence="2 4">
    <name type="scientific">Plasmodiophora brassicae</name>
    <name type="common">Clubroot disease agent</name>
    <dbReference type="NCBI Taxonomy" id="37360"/>
    <lineage>
        <taxon>Eukaryota</taxon>
        <taxon>Sar</taxon>
        <taxon>Rhizaria</taxon>
        <taxon>Endomyxa</taxon>
        <taxon>Phytomyxea</taxon>
        <taxon>Plasmodiophorida</taxon>
        <taxon>Plasmodiophoridae</taxon>
        <taxon>Plasmodiophora</taxon>
    </lineage>
</organism>
<evidence type="ECO:0000313" key="3">
    <source>
        <dbReference type="EMBL" id="SPQ95762.1"/>
    </source>
</evidence>
<name>A0A0G4J518_PLABS</name>
<gene>
    <name evidence="2" type="ORF">PBRA_008975</name>
    <name evidence="3" type="ORF">PLBR_LOCUS2977</name>
</gene>
<keyword evidence="4" id="KW-1185">Reference proteome</keyword>
<protein>
    <submittedName>
        <fullName evidence="2">Uncharacterized protein</fullName>
    </submittedName>
</protein>
<evidence type="ECO:0000256" key="1">
    <source>
        <dbReference type="SAM" id="Phobius"/>
    </source>
</evidence>
<keyword evidence="1" id="KW-1133">Transmembrane helix</keyword>
<proteinExistence type="predicted"/>
<dbReference type="Proteomes" id="UP000290189">
    <property type="component" value="Unassembled WGS sequence"/>
</dbReference>
<feature type="transmembrane region" description="Helical" evidence="1">
    <location>
        <begin position="65"/>
        <end position="86"/>
    </location>
</feature>
<sequence length="224" mass="24642">MSDVKFRLMNPTSPRHLHVGKAIQFGWEMFRPHALPLMLWALSVVALNVVSDLIARAISTSVAPWTNWAISLLYLPIYLGPFLFASTWRHSGESPNARVLFWTPFRFWLPLVAIHVLTSIATAIGFFLLILPGVYLLLTLAFSAAVYLEYHHDGIVIVDSLVISRKNAHMVFCQVFLLGIASVGILVLGAICFGVGLLAAIPVVALAWADAFDQVIGFNLANST</sequence>
<keyword evidence="1" id="KW-0472">Membrane</keyword>
<evidence type="ECO:0000313" key="5">
    <source>
        <dbReference type="Proteomes" id="UP000290189"/>
    </source>
</evidence>
<reference evidence="3 5" key="2">
    <citation type="submission" date="2018-03" db="EMBL/GenBank/DDBJ databases">
        <authorList>
            <person name="Fogelqvist J."/>
        </authorList>
    </citation>
    <scope>NUCLEOTIDE SEQUENCE [LARGE SCALE GENOMIC DNA]</scope>
</reference>
<evidence type="ECO:0000313" key="4">
    <source>
        <dbReference type="Proteomes" id="UP000039324"/>
    </source>
</evidence>
<accession>A0A0G4J518</accession>